<protein>
    <submittedName>
        <fullName evidence="15">Voltage-gated ion channel superfamily, putative</fullName>
    </submittedName>
</protein>
<evidence type="ECO:0000256" key="5">
    <source>
        <dbReference type="ARBA" id="ARBA00022826"/>
    </source>
</evidence>
<gene>
    <name evidence="15" type="ORF">BSAL_64655</name>
</gene>
<dbReference type="PANTHER" id="PTHR11537:SF254">
    <property type="entry name" value="POTASSIUM VOLTAGE-GATED CHANNEL PROTEIN SHAB"/>
    <property type="match status" value="1"/>
</dbReference>
<dbReference type="EMBL" id="CYKH01000377">
    <property type="protein sequence ID" value="CUF66702.1"/>
    <property type="molecule type" value="Genomic_DNA"/>
</dbReference>
<dbReference type="InterPro" id="IPR028325">
    <property type="entry name" value="VG_K_chnl"/>
</dbReference>
<name>A0A0S4INJ5_BODSA</name>
<evidence type="ECO:0000256" key="9">
    <source>
        <dbReference type="ARBA" id="ARBA00023065"/>
    </source>
</evidence>
<dbReference type="Gene3D" id="1.20.120.350">
    <property type="entry name" value="Voltage-gated potassium channels. Chain C"/>
    <property type="match status" value="1"/>
</dbReference>
<keyword evidence="8 13" id="KW-1133">Transmembrane helix</keyword>
<evidence type="ECO:0000259" key="14">
    <source>
        <dbReference type="Pfam" id="PF00520"/>
    </source>
</evidence>
<feature type="compositionally biased region" description="Polar residues" evidence="12">
    <location>
        <begin position="1"/>
        <end position="10"/>
    </location>
</feature>
<feature type="transmembrane region" description="Helical" evidence="13">
    <location>
        <begin position="394"/>
        <end position="415"/>
    </location>
</feature>
<keyword evidence="7" id="KW-0630">Potassium</keyword>
<dbReference type="PANTHER" id="PTHR11537">
    <property type="entry name" value="VOLTAGE-GATED POTASSIUM CHANNEL"/>
    <property type="match status" value="1"/>
</dbReference>
<evidence type="ECO:0000256" key="1">
    <source>
        <dbReference type="ARBA" id="ARBA00004141"/>
    </source>
</evidence>
<feature type="transmembrane region" description="Helical" evidence="13">
    <location>
        <begin position="155"/>
        <end position="177"/>
    </location>
</feature>
<dbReference type="InterPro" id="IPR027359">
    <property type="entry name" value="Volt_channel_dom_sf"/>
</dbReference>
<dbReference type="Gene3D" id="1.10.287.70">
    <property type="match status" value="1"/>
</dbReference>
<evidence type="ECO:0000313" key="15">
    <source>
        <dbReference type="EMBL" id="CUF66702.1"/>
    </source>
</evidence>
<keyword evidence="4 13" id="KW-0812">Transmembrane</keyword>
<feature type="domain" description="Ion transport" evidence="14">
    <location>
        <begin position="162"/>
        <end position="410"/>
    </location>
</feature>
<evidence type="ECO:0000256" key="10">
    <source>
        <dbReference type="ARBA" id="ARBA00023136"/>
    </source>
</evidence>
<keyword evidence="11" id="KW-0407">Ion channel</keyword>
<accession>A0A0S4INJ5</accession>
<dbReference type="GO" id="GO:0001508">
    <property type="term" value="P:action potential"/>
    <property type="evidence" value="ECO:0007669"/>
    <property type="project" value="TreeGrafter"/>
</dbReference>
<dbReference type="SUPFAM" id="SSF81324">
    <property type="entry name" value="Voltage-gated potassium channels"/>
    <property type="match status" value="1"/>
</dbReference>
<evidence type="ECO:0000256" key="2">
    <source>
        <dbReference type="ARBA" id="ARBA00022448"/>
    </source>
</evidence>
<dbReference type="GO" id="GO:0005249">
    <property type="term" value="F:voltage-gated potassium channel activity"/>
    <property type="evidence" value="ECO:0007669"/>
    <property type="project" value="InterPro"/>
</dbReference>
<feature type="compositionally biased region" description="Low complexity" evidence="12">
    <location>
        <begin position="62"/>
        <end position="77"/>
    </location>
</feature>
<dbReference type="GO" id="GO:0008076">
    <property type="term" value="C:voltage-gated potassium channel complex"/>
    <property type="evidence" value="ECO:0007669"/>
    <property type="project" value="InterPro"/>
</dbReference>
<keyword evidence="2" id="KW-0813">Transport</keyword>
<evidence type="ECO:0000256" key="12">
    <source>
        <dbReference type="SAM" id="MobiDB-lite"/>
    </source>
</evidence>
<proteinExistence type="predicted"/>
<evidence type="ECO:0000256" key="7">
    <source>
        <dbReference type="ARBA" id="ARBA00022958"/>
    </source>
</evidence>
<dbReference type="VEuPathDB" id="TriTrypDB:BSAL_64655"/>
<keyword evidence="9" id="KW-0406">Ion transport</keyword>
<feature type="region of interest" description="Disordered" evidence="12">
    <location>
        <begin position="1"/>
        <end position="83"/>
    </location>
</feature>
<keyword evidence="16" id="KW-1185">Reference proteome</keyword>
<evidence type="ECO:0000256" key="11">
    <source>
        <dbReference type="ARBA" id="ARBA00023303"/>
    </source>
</evidence>
<comment type="subcellular location">
    <subcellularLocation>
        <location evidence="1">Membrane</location>
        <topology evidence="1">Multi-pass membrane protein</topology>
    </subcellularLocation>
</comment>
<keyword evidence="6" id="KW-0851">Voltage-gated channel</keyword>
<keyword evidence="3" id="KW-0633">Potassium transport</keyword>
<keyword evidence="5" id="KW-0631">Potassium channel</keyword>
<evidence type="ECO:0000256" key="6">
    <source>
        <dbReference type="ARBA" id="ARBA00022882"/>
    </source>
</evidence>
<dbReference type="OrthoDB" id="10025005at2759"/>
<evidence type="ECO:0000256" key="8">
    <source>
        <dbReference type="ARBA" id="ARBA00022989"/>
    </source>
</evidence>
<evidence type="ECO:0000256" key="4">
    <source>
        <dbReference type="ARBA" id="ARBA00022692"/>
    </source>
</evidence>
<feature type="transmembrane region" description="Helical" evidence="13">
    <location>
        <begin position="189"/>
        <end position="210"/>
    </location>
</feature>
<dbReference type="AlphaFoldDB" id="A0A0S4INJ5"/>
<evidence type="ECO:0000256" key="13">
    <source>
        <dbReference type="SAM" id="Phobius"/>
    </source>
</evidence>
<evidence type="ECO:0000313" key="16">
    <source>
        <dbReference type="Proteomes" id="UP000051952"/>
    </source>
</evidence>
<feature type="transmembrane region" description="Helical" evidence="13">
    <location>
        <begin position="285"/>
        <end position="306"/>
    </location>
</feature>
<sequence>MSQDSSTGSIGSRRPLVPHNNGEAQVPPAFTGPDNPLRAPQRNQNLHPVASDKQPLMATPGSQHLAASSHHSRAGSSRPTSATVSFVNPLTEAEIIDQQRHADAVKSANAAIQEVEDDEEINLTLWEQASWNSKIYAIVESGSFPSDIPPSVERAAIIVALLTAFVILLSCASILALSFPQYVDSSPAFWSQLEVFCVVIFTLDLVIRLMTCPKKDKFFYDFFNWVDIISILPFYVSLFGSDGFPWYLRIIRALRIARLVKVLKSRGILGLKDLLNTVTSSFAGTILYFIVALTGLLVFATCIYFSERGTFDNPTELWWRHCTIDDPWCVYANVTTLLLAANGSMDNVSLYNSNHTGSQVSPFQSIAQSLWFTMSTMTTAGIGEVTPNASVGRFVTVIMGFAGVFFIGLPTMILAGNHVAHKVMNTENIVRNSWADLHRRKRRLVGGVLGSLDIVRRYFGWNAASDKAWSVLQLEEEDEENGLTLAVPSAAAMNNANVDAAKAAAQSRASLVVGFYRDRGMLREIRMSMVDPQEFLFEPLYVIAKDETGRPKANVIWASDGMPTLVEFQVLLENEDTQEAVMRVAKQLNPNARIRCDSQSGLTIKHSSPLDALRTQEVNEAGEETIHTITRWTMLPVKARPGFRESSFPVYFHRTGGDWDDPQQHQNDEVRFTPQEIIEDALASLLGSGLLIETFIPIPPVRRRVMVVTQFLQRTRLHRELELVSHRASREVPFEQLTAYITDSDFCRLLEGVGRRVELIDPSLIAEDLPAVERAVADVILRGLRRTRVVQIPTRFDRCVYNTEVLEENDLVYEVPMSLFVGDEDDEVEQDSIGYVEVTARAAYGRAVRIDFSVSMDPPAPITGDKIESFVTAAL</sequence>
<dbReference type="Pfam" id="PF00520">
    <property type="entry name" value="Ion_trans"/>
    <property type="match status" value="1"/>
</dbReference>
<feature type="transmembrane region" description="Helical" evidence="13">
    <location>
        <begin position="222"/>
        <end position="240"/>
    </location>
</feature>
<dbReference type="InterPro" id="IPR005821">
    <property type="entry name" value="Ion_trans_dom"/>
</dbReference>
<evidence type="ECO:0000256" key="3">
    <source>
        <dbReference type="ARBA" id="ARBA00022538"/>
    </source>
</evidence>
<dbReference type="Proteomes" id="UP000051952">
    <property type="component" value="Unassembled WGS sequence"/>
</dbReference>
<reference evidence="16" key="1">
    <citation type="submission" date="2015-09" db="EMBL/GenBank/DDBJ databases">
        <authorList>
            <consortium name="Pathogen Informatics"/>
        </authorList>
    </citation>
    <scope>NUCLEOTIDE SEQUENCE [LARGE SCALE GENOMIC DNA]</scope>
    <source>
        <strain evidence="16">Lake Konstanz</strain>
    </source>
</reference>
<organism evidence="15 16">
    <name type="scientific">Bodo saltans</name>
    <name type="common">Flagellated protozoan</name>
    <dbReference type="NCBI Taxonomy" id="75058"/>
    <lineage>
        <taxon>Eukaryota</taxon>
        <taxon>Discoba</taxon>
        <taxon>Euglenozoa</taxon>
        <taxon>Kinetoplastea</taxon>
        <taxon>Metakinetoplastina</taxon>
        <taxon>Eubodonida</taxon>
        <taxon>Bodonidae</taxon>
        <taxon>Bodo</taxon>
    </lineage>
</organism>
<dbReference type="PRINTS" id="PR00169">
    <property type="entry name" value="KCHANNEL"/>
</dbReference>
<keyword evidence="10 13" id="KW-0472">Membrane</keyword>